<reference evidence="1" key="1">
    <citation type="submission" date="2016-09" db="EMBL/GenBank/DDBJ databases">
        <title>The Complete Genome of Burkholderia sprentiae wsm5005.</title>
        <authorList>
            <person name="De Meyer S."/>
            <person name="Wang P."/>
            <person name="Terpolilli J."/>
        </authorList>
    </citation>
    <scope>NUCLEOTIDE SEQUENCE</scope>
    <source>
        <strain evidence="1">WSM5005</strain>
        <plasmid evidence="1">pl2WSM5005</plasmid>
    </source>
</reference>
<organism evidence="1 2">
    <name type="scientific">Paraburkholderia sprentiae WSM5005</name>
    <dbReference type="NCBI Taxonomy" id="754502"/>
    <lineage>
        <taxon>Bacteria</taxon>
        <taxon>Pseudomonadati</taxon>
        <taxon>Pseudomonadota</taxon>
        <taxon>Betaproteobacteria</taxon>
        <taxon>Burkholderiales</taxon>
        <taxon>Burkholderiaceae</taxon>
        <taxon>Paraburkholderia</taxon>
    </lineage>
</organism>
<reference evidence="1" key="2">
    <citation type="submission" date="2021-06" db="EMBL/GenBank/DDBJ databases">
        <authorList>
            <person name="Rogers T.H."/>
            <person name="Ramsay J.P."/>
            <person name="Wang P."/>
            <person name="Terpolilli J."/>
        </authorList>
    </citation>
    <scope>NUCLEOTIDE SEQUENCE</scope>
    <source>
        <strain evidence="1">WSM5005</strain>
        <plasmid evidence="1">pl2WSM5005</plasmid>
    </source>
</reference>
<proteinExistence type="predicted"/>
<sequence>MRCGPASGAQFSYRSGFGHNRPFDIAGWIADNAAVDDVEIERMDKHRAFLLPFGIDLRVEDGIASIESNLPEALPSFSDPMENGRIVGVIEGVEQLLLSLARVGIDLSNPQFAQAIHDCVANLHSA</sequence>
<evidence type="ECO:0000313" key="1">
    <source>
        <dbReference type="EMBL" id="APA90363.2"/>
    </source>
</evidence>
<keyword evidence="1" id="KW-0614">Plasmid</keyword>
<gene>
    <name evidence="1" type="ORF">BJG93_32720</name>
</gene>
<dbReference type="Proteomes" id="UP000179860">
    <property type="component" value="Plasmid pl2WSM5005"/>
</dbReference>
<keyword evidence="2" id="KW-1185">Reference proteome</keyword>
<accession>A0ACA8AXA7</accession>
<protein>
    <submittedName>
        <fullName evidence="1">Uncharacterized protein</fullName>
    </submittedName>
</protein>
<geneLocation type="plasmid" evidence="1 2">
    <name>pl2WSM5005</name>
</geneLocation>
<dbReference type="EMBL" id="CP017565">
    <property type="protein sequence ID" value="APA90363.2"/>
    <property type="molecule type" value="Genomic_DNA"/>
</dbReference>
<evidence type="ECO:0000313" key="2">
    <source>
        <dbReference type="Proteomes" id="UP000179860"/>
    </source>
</evidence>
<name>A0ACA8AXA7_9BURK</name>